<evidence type="ECO:0000313" key="1">
    <source>
        <dbReference type="EMBL" id="KAK3047199.1"/>
    </source>
</evidence>
<gene>
    <name evidence="1" type="ORF">LTR09_011401</name>
</gene>
<organism evidence="1 2">
    <name type="scientific">Extremus antarcticus</name>
    <dbReference type="NCBI Taxonomy" id="702011"/>
    <lineage>
        <taxon>Eukaryota</taxon>
        <taxon>Fungi</taxon>
        <taxon>Dikarya</taxon>
        <taxon>Ascomycota</taxon>
        <taxon>Pezizomycotina</taxon>
        <taxon>Dothideomycetes</taxon>
        <taxon>Dothideomycetidae</taxon>
        <taxon>Mycosphaerellales</taxon>
        <taxon>Extremaceae</taxon>
        <taxon>Extremus</taxon>
    </lineage>
</organism>
<evidence type="ECO:0000313" key="2">
    <source>
        <dbReference type="Proteomes" id="UP001271007"/>
    </source>
</evidence>
<sequence>MADSFVYLRWHNEAKSHVDPKSQPILQISPLVIREPSDPSVPPADASSPLYAFRLGFVSRSMIDDPDDWLLQRTKPTGHSPEARNPERYAYLYRSPGRLTRPNAVSQEFTNLLHVCQRMREEILDACFGDRTFVLEASLYRDTAGGLLVLPPRLLPTAWVKRLLIITVLEIGGICQGVADLRPLQQMTSLEHVRIVATLRDRCKNVPFLVGGQPVRTRVIVSPIADKRPDNPITAVVECVPKSAKVEVDVSGETKDELLRTFGEGVRYLCYQPATEADMDATVTDLTMFQEKQGRLSGSKVDHSQCLFADCKEELECVNSRCDRWYDAPEEGASAHEVETTSASASVVLSGVEIVFEQANALYRSCGRLGRIFAGYW</sequence>
<reference evidence="1" key="1">
    <citation type="submission" date="2023-04" db="EMBL/GenBank/DDBJ databases">
        <title>Black Yeasts Isolated from many extreme environments.</title>
        <authorList>
            <person name="Coleine C."/>
            <person name="Stajich J.E."/>
            <person name="Selbmann L."/>
        </authorList>
    </citation>
    <scope>NUCLEOTIDE SEQUENCE</scope>
    <source>
        <strain evidence="1">CCFEE 5312</strain>
    </source>
</reference>
<accession>A0AAJ0G7W3</accession>
<proteinExistence type="predicted"/>
<dbReference type="AlphaFoldDB" id="A0AAJ0G7W3"/>
<dbReference type="Proteomes" id="UP001271007">
    <property type="component" value="Unassembled WGS sequence"/>
</dbReference>
<comment type="caution">
    <text evidence="1">The sequence shown here is derived from an EMBL/GenBank/DDBJ whole genome shotgun (WGS) entry which is preliminary data.</text>
</comment>
<protein>
    <submittedName>
        <fullName evidence="1">Uncharacterized protein</fullName>
    </submittedName>
</protein>
<name>A0AAJ0G7W3_9PEZI</name>
<dbReference type="EMBL" id="JAWDJX010000066">
    <property type="protein sequence ID" value="KAK3047199.1"/>
    <property type="molecule type" value="Genomic_DNA"/>
</dbReference>
<keyword evidence="2" id="KW-1185">Reference proteome</keyword>